<dbReference type="GeneID" id="57609144"/>
<dbReference type="Proteomes" id="UP000199467">
    <property type="component" value="Unassembled WGS sequence"/>
</dbReference>
<protein>
    <submittedName>
        <fullName evidence="1">Uncharacterized protein</fullName>
    </submittedName>
</protein>
<gene>
    <name evidence="1" type="ORF">SAMN05216576_10765</name>
</gene>
<proteinExistence type="predicted"/>
<evidence type="ECO:0000313" key="1">
    <source>
        <dbReference type="EMBL" id="SDC82893.1"/>
    </source>
</evidence>
<dbReference type="EMBL" id="FMZQ01000007">
    <property type="protein sequence ID" value="SDC82893.1"/>
    <property type="molecule type" value="Genomic_DNA"/>
</dbReference>
<organism evidence="1 2">
    <name type="scientific">Ectopseudomonas chengduensis</name>
    <dbReference type="NCBI Taxonomy" id="489632"/>
    <lineage>
        <taxon>Bacteria</taxon>
        <taxon>Pseudomonadati</taxon>
        <taxon>Pseudomonadota</taxon>
        <taxon>Gammaproteobacteria</taxon>
        <taxon>Pseudomonadales</taxon>
        <taxon>Pseudomonadaceae</taxon>
        <taxon>Ectopseudomonas</taxon>
    </lineage>
</organism>
<evidence type="ECO:0000313" key="2">
    <source>
        <dbReference type="Proteomes" id="UP000199467"/>
    </source>
</evidence>
<keyword evidence="2" id="KW-1185">Reference proteome</keyword>
<dbReference type="RefSeq" id="WP_017362223.1">
    <property type="nucleotide sequence ID" value="NZ_FMZQ01000007.1"/>
</dbReference>
<dbReference type="AlphaFoldDB" id="A0A1G6PRV8"/>
<reference evidence="2" key="1">
    <citation type="submission" date="2016-10" db="EMBL/GenBank/DDBJ databases">
        <authorList>
            <person name="Varghese N."/>
            <person name="Submissions S."/>
        </authorList>
    </citation>
    <scope>NUCLEOTIDE SEQUENCE [LARGE SCALE GENOMIC DNA]</scope>
    <source>
        <strain evidence="2">DSM 26382</strain>
    </source>
</reference>
<sequence>MKPSTSKYIAFESVSIPDLFKLAPGAFGLYLPARDENGKVQKSMAKIAAGAKSAAVHAKKRCVVQTLVILEQSVEGEIPAPQRMLKVTVTPIDQISERGRRYKESQKPGEREKALQAKVKVFAVNLDGVHNVMVAAPSLKAAADLIGTTVYLMRTYDAGVNDEDKAVALATVGQVFRQEGINGAWEPWTPDAKR</sequence>
<accession>A0A1G6PRV8</accession>
<name>A0A1G6PRV8_9GAMM</name>